<dbReference type="EMBL" id="FOSG01000008">
    <property type="protein sequence ID" value="SFK74047.1"/>
    <property type="molecule type" value="Genomic_DNA"/>
</dbReference>
<dbReference type="RefSeq" id="WP_175541001.1">
    <property type="nucleotide sequence ID" value="NZ_FOSG01000008.1"/>
</dbReference>
<keyword evidence="2" id="KW-1185">Reference proteome</keyword>
<dbReference type="SUPFAM" id="SSF57938">
    <property type="entry name" value="DnaJ/Hsp40 cysteine-rich domain"/>
    <property type="match status" value="1"/>
</dbReference>
<evidence type="ECO:0000313" key="1">
    <source>
        <dbReference type="EMBL" id="SFK74047.1"/>
    </source>
</evidence>
<gene>
    <name evidence="1" type="ORF">SAMN05192584_108195</name>
</gene>
<dbReference type="AlphaFoldDB" id="A0A1I4C0W3"/>
<reference evidence="2" key="1">
    <citation type="submission" date="2016-10" db="EMBL/GenBank/DDBJ databases">
        <authorList>
            <person name="Varghese N."/>
            <person name="Submissions S."/>
        </authorList>
    </citation>
    <scope>NUCLEOTIDE SEQUENCE [LARGE SCALE GENOMIC DNA]</scope>
    <source>
        <strain evidence="2">PL19</strain>
    </source>
</reference>
<dbReference type="Proteomes" id="UP000198928">
    <property type="component" value="Unassembled WGS sequence"/>
</dbReference>
<evidence type="ECO:0000313" key="2">
    <source>
        <dbReference type="Proteomes" id="UP000198928"/>
    </source>
</evidence>
<proteinExistence type="predicted"/>
<dbReference type="InterPro" id="IPR036410">
    <property type="entry name" value="HSP_DnaJ_Cys-rich_dom_sf"/>
</dbReference>
<accession>A0A1I4C0W3</accession>
<sequence>MTAQTPAPCPRCHGAQGHVETTWTASGARIDTWHPCGTCNGSGEAK</sequence>
<organism evidence="1 2">
    <name type="scientific">Streptomyces pini</name>
    <dbReference type="NCBI Taxonomy" id="1520580"/>
    <lineage>
        <taxon>Bacteria</taxon>
        <taxon>Bacillati</taxon>
        <taxon>Actinomycetota</taxon>
        <taxon>Actinomycetes</taxon>
        <taxon>Kitasatosporales</taxon>
        <taxon>Streptomycetaceae</taxon>
        <taxon>Streptomyces</taxon>
    </lineage>
</organism>
<name>A0A1I4C0W3_9ACTN</name>
<protein>
    <submittedName>
        <fullName evidence="1">Uncharacterized protein</fullName>
    </submittedName>
</protein>